<evidence type="ECO:0000313" key="2">
    <source>
        <dbReference type="Proteomes" id="UP001454036"/>
    </source>
</evidence>
<organism evidence="1 2">
    <name type="scientific">Lithospermum erythrorhizon</name>
    <name type="common">Purple gromwell</name>
    <name type="synonym">Lithospermum officinale var. erythrorhizon</name>
    <dbReference type="NCBI Taxonomy" id="34254"/>
    <lineage>
        <taxon>Eukaryota</taxon>
        <taxon>Viridiplantae</taxon>
        <taxon>Streptophyta</taxon>
        <taxon>Embryophyta</taxon>
        <taxon>Tracheophyta</taxon>
        <taxon>Spermatophyta</taxon>
        <taxon>Magnoliopsida</taxon>
        <taxon>eudicotyledons</taxon>
        <taxon>Gunneridae</taxon>
        <taxon>Pentapetalae</taxon>
        <taxon>asterids</taxon>
        <taxon>lamiids</taxon>
        <taxon>Boraginales</taxon>
        <taxon>Boraginaceae</taxon>
        <taxon>Boraginoideae</taxon>
        <taxon>Lithospermeae</taxon>
        <taxon>Lithospermum</taxon>
    </lineage>
</organism>
<dbReference type="EMBL" id="BAABME010008928">
    <property type="protein sequence ID" value="GAA0174136.1"/>
    <property type="molecule type" value="Genomic_DNA"/>
</dbReference>
<keyword evidence="2" id="KW-1185">Reference proteome</keyword>
<sequence length="113" mass="12355">MGYVISESAGDDDGDKELGDMGMLELLQTIEGVGIGGETNIDTPVIPPPIVASNKSVAWLHFDLVTLPSGIKKNKYRYCNKLIAVQKKKNYNTLNEASQRSLSHETQIFSKAT</sequence>
<reference evidence="1 2" key="1">
    <citation type="submission" date="2024-01" db="EMBL/GenBank/DDBJ databases">
        <title>The complete chloroplast genome sequence of Lithospermum erythrorhizon: insights into the phylogenetic relationship among Boraginaceae species and the maternal lineages of purple gromwells.</title>
        <authorList>
            <person name="Okada T."/>
            <person name="Watanabe K."/>
        </authorList>
    </citation>
    <scope>NUCLEOTIDE SEQUENCE [LARGE SCALE GENOMIC DNA]</scope>
</reference>
<accession>A0AAV3RFM5</accession>
<dbReference type="Proteomes" id="UP001454036">
    <property type="component" value="Unassembled WGS sequence"/>
</dbReference>
<gene>
    <name evidence="1" type="ORF">LIER_27585</name>
</gene>
<name>A0AAV3RFM5_LITER</name>
<evidence type="ECO:0000313" key="1">
    <source>
        <dbReference type="EMBL" id="GAA0174136.1"/>
    </source>
</evidence>
<dbReference type="AlphaFoldDB" id="A0AAV3RFM5"/>
<comment type="caution">
    <text evidence="1">The sequence shown here is derived from an EMBL/GenBank/DDBJ whole genome shotgun (WGS) entry which is preliminary data.</text>
</comment>
<protein>
    <submittedName>
        <fullName evidence="1">Uncharacterized protein</fullName>
    </submittedName>
</protein>
<proteinExistence type="predicted"/>